<proteinExistence type="inferred from homology"/>
<dbReference type="SUPFAM" id="SSF53686">
    <property type="entry name" value="Tryptophan synthase beta subunit-like PLP-dependent enzymes"/>
    <property type="match status" value="1"/>
</dbReference>
<reference evidence="5" key="1">
    <citation type="submission" date="2022-10" db="EMBL/GenBank/DDBJ databases">
        <title>The complete genomes of actinobacterial strains from the NBC collection.</title>
        <authorList>
            <person name="Joergensen T.S."/>
            <person name="Alvarez Arevalo M."/>
            <person name="Sterndorff E.B."/>
            <person name="Faurdal D."/>
            <person name="Vuksanovic O."/>
            <person name="Mourched A.-S."/>
            <person name="Charusanti P."/>
            <person name="Shaw S."/>
            <person name="Blin K."/>
            <person name="Weber T."/>
        </authorList>
    </citation>
    <scope>NUCLEOTIDE SEQUENCE</scope>
    <source>
        <strain evidence="5">NBC_00303</strain>
    </source>
</reference>
<evidence type="ECO:0000256" key="3">
    <source>
        <dbReference type="ARBA" id="ARBA00022898"/>
    </source>
</evidence>
<organism evidence="5 6">
    <name type="scientific">Streptomyces erythrochromogenes</name>
    <dbReference type="NCBI Taxonomy" id="285574"/>
    <lineage>
        <taxon>Bacteria</taxon>
        <taxon>Bacillati</taxon>
        <taxon>Actinomycetota</taxon>
        <taxon>Actinomycetes</taxon>
        <taxon>Kitasatosporales</taxon>
        <taxon>Streptomycetaceae</taxon>
        <taxon>Streptomyces</taxon>
    </lineage>
</organism>
<dbReference type="InterPro" id="IPR001926">
    <property type="entry name" value="TrpB-like_PALP"/>
</dbReference>
<dbReference type="GeneID" id="95497039"/>
<keyword evidence="3" id="KW-0663">Pyridoxal phosphate</keyword>
<protein>
    <submittedName>
        <fullName evidence="5">Pyridoxal-phosphate dependent enzyme</fullName>
    </submittedName>
</protein>
<keyword evidence="6" id="KW-1185">Reference proteome</keyword>
<dbReference type="PIRSF" id="PIRSF006278">
    <property type="entry name" value="ACCD_DCysDesulf"/>
    <property type="match status" value="1"/>
</dbReference>
<evidence type="ECO:0000256" key="2">
    <source>
        <dbReference type="ARBA" id="ARBA00008639"/>
    </source>
</evidence>
<dbReference type="Pfam" id="PF00291">
    <property type="entry name" value="PALP"/>
    <property type="match status" value="1"/>
</dbReference>
<evidence type="ECO:0000256" key="1">
    <source>
        <dbReference type="ARBA" id="ARBA00001933"/>
    </source>
</evidence>
<evidence type="ECO:0000259" key="4">
    <source>
        <dbReference type="Pfam" id="PF00291"/>
    </source>
</evidence>
<accession>A0ABZ1QAC4</accession>
<gene>
    <name evidence="5" type="ORF">OHA91_13360</name>
</gene>
<dbReference type="RefSeq" id="WP_328739273.1">
    <property type="nucleotide sequence ID" value="NZ_CP108036.1"/>
</dbReference>
<feature type="domain" description="Tryptophan synthase beta chain-like PALP" evidence="4">
    <location>
        <begin position="11"/>
        <end position="295"/>
    </location>
</feature>
<dbReference type="PANTHER" id="PTHR43780">
    <property type="entry name" value="1-AMINOCYCLOPROPANE-1-CARBOXYLATE DEAMINASE-RELATED"/>
    <property type="match status" value="1"/>
</dbReference>
<evidence type="ECO:0000313" key="6">
    <source>
        <dbReference type="Proteomes" id="UP001432312"/>
    </source>
</evidence>
<dbReference type="Gene3D" id="3.40.50.1100">
    <property type="match status" value="2"/>
</dbReference>
<dbReference type="Proteomes" id="UP001432312">
    <property type="component" value="Chromosome"/>
</dbReference>
<dbReference type="PANTHER" id="PTHR43780:SF2">
    <property type="entry name" value="1-AMINOCYCLOPROPANE-1-CARBOXYLATE DEAMINASE-RELATED"/>
    <property type="match status" value="1"/>
</dbReference>
<sequence length="297" mass="30922">MDHPELQPRPPSPLVEAVDERFAAHGVRLLLKRDDLVHPELPGNKWRKLAPNLRAALEAGHDRLVTFGGAYSNHLRATAAAGRLLGLGTVGIVRGDELAGRPLNDSLARCAADGMRLHFVCRSRYRAKADPQALAPLLDEAGASGAYVVPEGGSNALALAGCAELGRELRGLTDVAAVACGTGGTLAGLAAGLAPGQRALGVPVLAGGFLSAEIRSLQAEAYGGPVGDWSLAEDFHHGGYARVPAALESFAADFASRHGFPVERIYVAKLLWALTTLTQADAFPPGTTVTAIITGRP</sequence>
<dbReference type="InterPro" id="IPR027278">
    <property type="entry name" value="ACCD_DCysDesulf"/>
</dbReference>
<comment type="similarity">
    <text evidence="2">Belongs to the ACC deaminase/D-cysteine desulfhydrase family.</text>
</comment>
<dbReference type="EMBL" id="CP108036">
    <property type="protein sequence ID" value="WUN79405.1"/>
    <property type="molecule type" value="Genomic_DNA"/>
</dbReference>
<dbReference type="InterPro" id="IPR036052">
    <property type="entry name" value="TrpB-like_PALP_sf"/>
</dbReference>
<comment type="cofactor">
    <cofactor evidence="1">
        <name>pyridoxal 5'-phosphate</name>
        <dbReference type="ChEBI" id="CHEBI:597326"/>
    </cofactor>
</comment>
<evidence type="ECO:0000313" key="5">
    <source>
        <dbReference type="EMBL" id="WUN79405.1"/>
    </source>
</evidence>
<name>A0ABZ1QAC4_9ACTN</name>